<dbReference type="GO" id="GO:0006508">
    <property type="term" value="P:proteolysis"/>
    <property type="evidence" value="ECO:0007669"/>
    <property type="project" value="UniProtKB-KW"/>
</dbReference>
<dbReference type="GO" id="GO:0008233">
    <property type="term" value="F:peptidase activity"/>
    <property type="evidence" value="ECO:0007669"/>
    <property type="project" value="UniProtKB-KW"/>
</dbReference>
<evidence type="ECO:0000259" key="4">
    <source>
        <dbReference type="Pfam" id="PF07687"/>
    </source>
</evidence>
<proteinExistence type="predicted"/>
<evidence type="ECO:0000256" key="3">
    <source>
        <dbReference type="ARBA" id="ARBA00022801"/>
    </source>
</evidence>
<dbReference type="AlphaFoldDB" id="A0A1Z5II43"/>
<accession>A0A1Z5II43</accession>
<reference evidence="5 6" key="1">
    <citation type="submission" date="2015-11" db="EMBL/GenBank/DDBJ databases">
        <title>Draft genome sequences of new species of the genus Lactobacillus isolated from orchardgrass silage.</title>
        <authorList>
            <person name="Tohno M."/>
            <person name="Tanizawa Y."/>
            <person name="Arita M."/>
        </authorList>
    </citation>
    <scope>NUCLEOTIDE SEQUENCE [LARGE SCALE GENOMIC DNA]</scope>
    <source>
        <strain evidence="5 6">IWT126</strain>
    </source>
</reference>
<dbReference type="Proteomes" id="UP000198402">
    <property type="component" value="Unassembled WGS sequence"/>
</dbReference>
<protein>
    <submittedName>
        <fullName evidence="5">Acetylornithine deacetylase/succinyl-diaminopimelate desuccinylase</fullName>
    </submittedName>
</protein>
<evidence type="ECO:0000256" key="2">
    <source>
        <dbReference type="ARBA" id="ARBA00022723"/>
    </source>
</evidence>
<gene>
    <name evidence="5" type="primary">argE_2</name>
    <name evidence="5" type="ORF">IWT126_01334</name>
</gene>
<dbReference type="InterPro" id="IPR051458">
    <property type="entry name" value="Cyt/Met_Dipeptidase"/>
</dbReference>
<organism evidence="5 6">
    <name type="scientific">Secundilactobacillus silagei JCM 19001</name>
    <dbReference type="NCBI Taxonomy" id="1302250"/>
    <lineage>
        <taxon>Bacteria</taxon>
        <taxon>Bacillati</taxon>
        <taxon>Bacillota</taxon>
        <taxon>Bacilli</taxon>
        <taxon>Lactobacillales</taxon>
        <taxon>Lactobacillaceae</taxon>
        <taxon>Secundilactobacillus</taxon>
    </lineage>
</organism>
<dbReference type="STRING" id="1302250.GCA_001313225_00935"/>
<evidence type="ECO:0000313" key="6">
    <source>
        <dbReference type="Proteomes" id="UP000198402"/>
    </source>
</evidence>
<dbReference type="NCBIfam" id="NF005034">
    <property type="entry name" value="PRK06446.1"/>
    <property type="match status" value="1"/>
</dbReference>
<feature type="domain" description="Peptidase M20 dimerisation" evidence="4">
    <location>
        <begin position="187"/>
        <end position="341"/>
    </location>
</feature>
<dbReference type="Pfam" id="PF07687">
    <property type="entry name" value="M20_dimer"/>
    <property type="match status" value="1"/>
</dbReference>
<keyword evidence="3" id="KW-0378">Hydrolase</keyword>
<dbReference type="GO" id="GO:0046872">
    <property type="term" value="F:metal ion binding"/>
    <property type="evidence" value="ECO:0007669"/>
    <property type="project" value="UniProtKB-KW"/>
</dbReference>
<name>A0A1Z5II43_9LACO</name>
<dbReference type="SUPFAM" id="SSF53187">
    <property type="entry name" value="Zn-dependent exopeptidases"/>
    <property type="match status" value="1"/>
</dbReference>
<dbReference type="PANTHER" id="PTHR43270:SF8">
    <property type="entry name" value="DI- AND TRIPEPTIDASE DUG2-RELATED"/>
    <property type="match status" value="1"/>
</dbReference>
<dbReference type="InterPro" id="IPR002933">
    <property type="entry name" value="Peptidase_M20"/>
</dbReference>
<sequence>MTTNFNQIADFIMNDLDNQLPYLRLKSVSAQNTGIDETVDYLVKKFKSLGAEVKLFTEYQNPVVFASFKGQSDKTILFYNHYDVQPPEPLDEWHSAPFEPTQMDGRLVARGASDDKGELMSRLSVLSYFKNHGGFPCNLKFFVEGEEEIGSPDIEPYIKNHADELACDAMIWEGGGKNAAEKFQIITGTKGIASFDVSVETASTDIHSSLAGYVDNAAWRLVKGLASLTDTDHKILVDHFYDSVKPLDTYEQQVVKKLEAGFNGKATVANLGLVNGIATDHPMYEAMNQPTLTINGLSSGYEGQGIKTIVPRSAHAKLDCRLVPGQDPQESVELIQKQLIKNGFSDLKLHFNLGEPGFKTNLQDPFVQQNLSTAKQVYGDQNVVLVPNQPSGGPMLAFYNSVKAPIVAVGVRNANGKPHAPNENIRLRDYQQASVFLATLLSHYANH</sequence>
<evidence type="ECO:0000256" key="1">
    <source>
        <dbReference type="ARBA" id="ARBA00022670"/>
    </source>
</evidence>
<keyword evidence="6" id="KW-1185">Reference proteome</keyword>
<dbReference type="InterPro" id="IPR011650">
    <property type="entry name" value="Peptidase_M20_dimer"/>
</dbReference>
<dbReference type="EMBL" id="BCMG01000006">
    <property type="protein sequence ID" value="GAX01308.1"/>
    <property type="molecule type" value="Genomic_DNA"/>
</dbReference>
<evidence type="ECO:0000313" key="5">
    <source>
        <dbReference type="EMBL" id="GAX01308.1"/>
    </source>
</evidence>
<dbReference type="PANTHER" id="PTHR43270">
    <property type="entry name" value="BETA-ALA-HIS DIPEPTIDASE"/>
    <property type="match status" value="1"/>
</dbReference>
<dbReference type="Gene3D" id="3.30.70.360">
    <property type="match status" value="1"/>
</dbReference>
<dbReference type="GO" id="GO:0005829">
    <property type="term" value="C:cytosol"/>
    <property type="evidence" value="ECO:0007669"/>
    <property type="project" value="TreeGrafter"/>
</dbReference>
<keyword evidence="2" id="KW-0479">Metal-binding</keyword>
<dbReference type="GO" id="GO:0009014">
    <property type="term" value="F:succinyl-diaminopimelate desuccinylase activity"/>
    <property type="evidence" value="ECO:0007669"/>
    <property type="project" value="TreeGrafter"/>
</dbReference>
<dbReference type="GO" id="GO:0009089">
    <property type="term" value="P:lysine biosynthetic process via diaminopimelate"/>
    <property type="evidence" value="ECO:0007669"/>
    <property type="project" value="TreeGrafter"/>
</dbReference>
<dbReference type="Pfam" id="PF01546">
    <property type="entry name" value="Peptidase_M20"/>
    <property type="match status" value="1"/>
</dbReference>
<comment type="caution">
    <text evidence="5">The sequence shown here is derived from an EMBL/GenBank/DDBJ whole genome shotgun (WGS) entry which is preliminary data.</text>
</comment>
<keyword evidence="1" id="KW-0645">Protease</keyword>
<dbReference type="Gene3D" id="3.40.630.10">
    <property type="entry name" value="Zn peptidases"/>
    <property type="match status" value="1"/>
</dbReference>